<feature type="active site" description="Proton donor" evidence="4">
    <location>
        <position position="105"/>
    </location>
</feature>
<evidence type="ECO:0000313" key="7">
    <source>
        <dbReference type="Proteomes" id="UP000015520"/>
    </source>
</evidence>
<dbReference type="Proteomes" id="UP000015520">
    <property type="component" value="Unassembled WGS sequence"/>
</dbReference>
<dbReference type="InterPro" id="IPR004607">
    <property type="entry name" value="GART"/>
</dbReference>
<evidence type="ECO:0000256" key="3">
    <source>
        <dbReference type="ARBA" id="ARBA00022755"/>
    </source>
</evidence>
<dbReference type="HAMAP" id="MF_01930">
    <property type="entry name" value="PurN"/>
    <property type="match status" value="1"/>
</dbReference>
<dbReference type="OrthoDB" id="9806170at2"/>
<proteinExistence type="inferred from homology"/>
<dbReference type="GO" id="GO:0005737">
    <property type="term" value="C:cytoplasm"/>
    <property type="evidence" value="ECO:0007669"/>
    <property type="project" value="TreeGrafter"/>
</dbReference>
<evidence type="ECO:0000313" key="6">
    <source>
        <dbReference type="EMBL" id="EQB39059.1"/>
    </source>
</evidence>
<dbReference type="RefSeq" id="WP_021287927.1">
    <property type="nucleotide sequence ID" value="NZ_AUPZ01000010.1"/>
</dbReference>
<dbReference type="STRING" id="1172190.M947_08385"/>
<dbReference type="InterPro" id="IPR002376">
    <property type="entry name" value="Formyl_transf_N"/>
</dbReference>
<dbReference type="GO" id="GO:0006189">
    <property type="term" value="P:'de novo' IMP biosynthetic process"/>
    <property type="evidence" value="ECO:0007669"/>
    <property type="project" value="UniProtKB-UniRule"/>
</dbReference>
<keyword evidence="2 4" id="KW-0808">Transferase</keyword>
<reference evidence="6 7" key="1">
    <citation type="submission" date="2013-07" db="EMBL/GenBank/DDBJ databases">
        <title>Sulfurimonas hongkongensis AST-10 Genome Sequencing.</title>
        <authorList>
            <person name="Cai L."/>
            <person name="Zhang T."/>
        </authorList>
    </citation>
    <scope>NUCLEOTIDE SEQUENCE [LARGE SCALE GENOMIC DNA]</scope>
    <source>
        <strain evidence="6 7">AST-10</strain>
    </source>
</reference>
<evidence type="ECO:0000259" key="5">
    <source>
        <dbReference type="Pfam" id="PF00551"/>
    </source>
</evidence>
<dbReference type="EMBL" id="AUPZ01000010">
    <property type="protein sequence ID" value="EQB39059.1"/>
    <property type="molecule type" value="Genomic_DNA"/>
</dbReference>
<evidence type="ECO:0000256" key="2">
    <source>
        <dbReference type="ARBA" id="ARBA00022679"/>
    </source>
</evidence>
<dbReference type="PANTHER" id="PTHR43369">
    <property type="entry name" value="PHOSPHORIBOSYLGLYCINAMIDE FORMYLTRANSFERASE"/>
    <property type="match status" value="1"/>
</dbReference>
<keyword evidence="3 4" id="KW-0658">Purine biosynthesis</keyword>
<gene>
    <name evidence="4" type="primary">purN</name>
    <name evidence="6" type="ORF">M947_08385</name>
</gene>
<dbReference type="PANTHER" id="PTHR43369:SF2">
    <property type="entry name" value="PHOSPHORIBOSYLGLYCINAMIDE FORMYLTRANSFERASE"/>
    <property type="match status" value="1"/>
</dbReference>
<comment type="caution">
    <text evidence="4">Lacks conserved residue(s) required for the propagation of feature annotation.</text>
</comment>
<feature type="domain" description="Formyl transferase N-terminal" evidence="5">
    <location>
        <begin position="2"/>
        <end position="178"/>
    </location>
</feature>
<protein>
    <recommendedName>
        <fullName evidence="4">Phosphoribosylglycinamide formyltransferase</fullName>
        <ecNumber evidence="4">2.1.2.2</ecNumber>
    </recommendedName>
    <alternativeName>
        <fullName evidence="4">5'-phosphoribosylglycinamide transformylase</fullName>
    </alternativeName>
    <alternativeName>
        <fullName evidence="4">GAR transformylase</fullName>
        <shortName evidence="4">GART</shortName>
    </alternativeName>
</protein>
<name>T0KPL9_9BACT</name>
<comment type="caution">
    <text evidence="6">The sequence shown here is derived from an EMBL/GenBank/DDBJ whole genome shotgun (WGS) entry which is preliminary data.</text>
</comment>
<feature type="binding site" evidence="4">
    <location>
        <position position="63"/>
    </location>
    <ligand>
        <name>(6R)-10-formyltetrahydrofolate</name>
        <dbReference type="ChEBI" id="CHEBI:195366"/>
    </ligand>
</feature>
<dbReference type="Gene3D" id="3.40.50.170">
    <property type="entry name" value="Formyl transferase, N-terminal domain"/>
    <property type="match status" value="1"/>
</dbReference>
<accession>T0KPL9</accession>
<feature type="site" description="Raises pKa of active site His" evidence="4">
    <location>
        <position position="141"/>
    </location>
</feature>
<dbReference type="Pfam" id="PF00551">
    <property type="entry name" value="Formyl_trans_N"/>
    <property type="match status" value="1"/>
</dbReference>
<dbReference type="CDD" id="cd08645">
    <property type="entry name" value="FMT_core_GART"/>
    <property type="match status" value="1"/>
</dbReference>
<comment type="catalytic activity">
    <reaction evidence="4">
        <text>N(1)-(5-phospho-beta-D-ribosyl)glycinamide + (6R)-10-formyltetrahydrofolate = N(2)-formyl-N(1)-(5-phospho-beta-D-ribosyl)glycinamide + (6S)-5,6,7,8-tetrahydrofolate + H(+)</text>
        <dbReference type="Rhea" id="RHEA:15053"/>
        <dbReference type="ChEBI" id="CHEBI:15378"/>
        <dbReference type="ChEBI" id="CHEBI:57453"/>
        <dbReference type="ChEBI" id="CHEBI:143788"/>
        <dbReference type="ChEBI" id="CHEBI:147286"/>
        <dbReference type="ChEBI" id="CHEBI:195366"/>
        <dbReference type="EC" id="2.1.2.2"/>
    </reaction>
</comment>
<organism evidence="6 7">
    <name type="scientific">Sulfurimonas hongkongensis</name>
    <dbReference type="NCBI Taxonomy" id="1172190"/>
    <lineage>
        <taxon>Bacteria</taxon>
        <taxon>Pseudomonadati</taxon>
        <taxon>Campylobacterota</taxon>
        <taxon>Epsilonproteobacteria</taxon>
        <taxon>Campylobacterales</taxon>
        <taxon>Sulfurimonadaceae</taxon>
        <taxon>Sulfurimonas</taxon>
    </lineage>
</organism>
<dbReference type="SUPFAM" id="SSF53328">
    <property type="entry name" value="Formyltransferase"/>
    <property type="match status" value="1"/>
</dbReference>
<evidence type="ECO:0000256" key="1">
    <source>
        <dbReference type="ARBA" id="ARBA00005054"/>
    </source>
</evidence>
<evidence type="ECO:0000256" key="4">
    <source>
        <dbReference type="HAMAP-Rule" id="MF_01930"/>
    </source>
</evidence>
<comment type="pathway">
    <text evidence="1 4">Purine metabolism; IMP biosynthesis via de novo pathway; N(2)-formyl-N(1)-(5-phospho-D-ribosyl)glycinamide from N(1)-(5-phospho-D-ribosyl)glycinamide (10-formyl THF route): step 1/1.</text>
</comment>
<dbReference type="PATRIC" id="fig|1172190.3.peg.1614"/>
<dbReference type="GO" id="GO:0004644">
    <property type="term" value="F:phosphoribosylglycinamide formyltransferase activity"/>
    <property type="evidence" value="ECO:0007669"/>
    <property type="project" value="UniProtKB-UniRule"/>
</dbReference>
<dbReference type="AlphaFoldDB" id="T0KPL9"/>
<dbReference type="UniPathway" id="UPA00074">
    <property type="reaction ID" value="UER00126"/>
</dbReference>
<comment type="function">
    <text evidence="4">Catalyzes the transfer of a formyl group from 10-formyltetrahydrofolate to 5-phospho-ribosyl-glycinamide (GAR), producing 5-phospho-ribosyl-N-formylglycinamide (FGAR) and tetrahydrofolate.</text>
</comment>
<dbReference type="EC" id="2.1.2.2" evidence="4"/>
<sequence length="187" mass="21098">MKKIVILFSGDGFNAQNIVRKMHNKKCEVVCGISNKRDAKGLLKLQDLGIKTEVLEHAGYDSRESFDKELIKLINKHEPDLVVLSGFMRILSSVFTSNIKAINLHPSLLPKYKGAKAIEQSYLSQDKECGVSVHHVNGELDGGEIILQKSFLRCKDETMESFTQKIKELEYSIMPEAIERVLDAKSF</sequence>
<feature type="binding site" evidence="4">
    <location>
        <position position="103"/>
    </location>
    <ligand>
        <name>(6R)-10-formyltetrahydrofolate</name>
        <dbReference type="ChEBI" id="CHEBI:195366"/>
    </ligand>
</feature>
<feature type="binding site" evidence="4">
    <location>
        <begin position="88"/>
        <end position="91"/>
    </location>
    <ligand>
        <name>(6R)-10-formyltetrahydrofolate</name>
        <dbReference type="ChEBI" id="CHEBI:195366"/>
    </ligand>
</feature>
<dbReference type="NCBIfam" id="TIGR00639">
    <property type="entry name" value="PurN"/>
    <property type="match status" value="1"/>
</dbReference>
<dbReference type="InterPro" id="IPR036477">
    <property type="entry name" value="Formyl_transf_N_sf"/>
</dbReference>
<keyword evidence="7" id="KW-1185">Reference proteome</keyword>
<dbReference type="eggNOG" id="COG0299">
    <property type="taxonomic scope" value="Bacteria"/>
</dbReference>
<comment type="similarity">
    <text evidence="4">Belongs to the GART family.</text>
</comment>